<dbReference type="Proteomes" id="UP000321638">
    <property type="component" value="Unassembled WGS sequence"/>
</dbReference>
<dbReference type="InterPro" id="IPR001647">
    <property type="entry name" value="HTH_TetR"/>
</dbReference>
<accession>A0A5C8PFW1</accession>
<dbReference type="RefSeq" id="WP_147849591.1">
    <property type="nucleotide sequence ID" value="NZ_VDUZ01000031.1"/>
</dbReference>
<dbReference type="PROSITE" id="PS50977">
    <property type="entry name" value="HTH_TETR_2"/>
    <property type="match status" value="1"/>
</dbReference>
<evidence type="ECO:0000256" key="3">
    <source>
        <dbReference type="SAM" id="Phobius"/>
    </source>
</evidence>
<dbReference type="AlphaFoldDB" id="A0A5C8PFW1"/>
<dbReference type="Pfam" id="PF00440">
    <property type="entry name" value="TetR_N"/>
    <property type="match status" value="1"/>
</dbReference>
<comment type="caution">
    <text evidence="5">The sequence shown here is derived from an EMBL/GenBank/DDBJ whole genome shotgun (WGS) entry which is preliminary data.</text>
</comment>
<evidence type="ECO:0000256" key="2">
    <source>
        <dbReference type="PROSITE-ProRule" id="PRU00335"/>
    </source>
</evidence>
<dbReference type="OrthoDB" id="9812484at2"/>
<reference evidence="5 6" key="1">
    <citation type="submission" date="2019-06" db="EMBL/GenBank/DDBJ databases">
        <title>New taxonomy in bacterial strain CC-CFT640, isolated from vineyard.</title>
        <authorList>
            <person name="Lin S.-Y."/>
            <person name="Tsai C.-F."/>
            <person name="Young C.-C."/>
        </authorList>
    </citation>
    <scope>NUCLEOTIDE SEQUENCE [LARGE SCALE GENOMIC DNA]</scope>
    <source>
        <strain evidence="5 6">CC-CFT640</strain>
    </source>
</reference>
<protein>
    <submittedName>
        <fullName evidence="5">TetR/AcrR family transcriptional regulator</fullName>
    </submittedName>
</protein>
<dbReference type="GO" id="GO:0000976">
    <property type="term" value="F:transcription cis-regulatory region binding"/>
    <property type="evidence" value="ECO:0007669"/>
    <property type="project" value="TreeGrafter"/>
</dbReference>
<dbReference type="InterPro" id="IPR050109">
    <property type="entry name" value="HTH-type_TetR-like_transc_reg"/>
</dbReference>
<evidence type="ECO:0000256" key="1">
    <source>
        <dbReference type="ARBA" id="ARBA00023125"/>
    </source>
</evidence>
<keyword evidence="6" id="KW-1185">Reference proteome</keyword>
<evidence type="ECO:0000313" key="5">
    <source>
        <dbReference type="EMBL" id="TXL72693.1"/>
    </source>
</evidence>
<sequence>MTKRLTVQDWIDFALATLAQEGFHALKADVLARRLGVSRGSFYWHFADLEAFHARVIGQWRQTATEAIISGLERHEGHEQRLDVLLRGAFGHDSLLEVRMRAWADNNAAAARVVSDIDRRRRQYIERLLVAAGIAPALAATRAQLLYWTYLGAALSRSRLAGEQLDRVVAELKTIGLGGAAPPARGLRNRSGLQRV</sequence>
<keyword evidence="3" id="KW-0812">Transmembrane</keyword>
<evidence type="ECO:0000259" key="4">
    <source>
        <dbReference type="PROSITE" id="PS50977"/>
    </source>
</evidence>
<evidence type="ECO:0000313" key="6">
    <source>
        <dbReference type="Proteomes" id="UP000321638"/>
    </source>
</evidence>
<gene>
    <name evidence="5" type="ORF">FHP25_24380</name>
</gene>
<dbReference type="EMBL" id="VDUZ01000031">
    <property type="protein sequence ID" value="TXL72693.1"/>
    <property type="molecule type" value="Genomic_DNA"/>
</dbReference>
<keyword evidence="1 2" id="KW-0238">DNA-binding</keyword>
<organism evidence="5 6">
    <name type="scientific">Vineibacter terrae</name>
    <dbReference type="NCBI Taxonomy" id="2586908"/>
    <lineage>
        <taxon>Bacteria</taxon>
        <taxon>Pseudomonadati</taxon>
        <taxon>Pseudomonadota</taxon>
        <taxon>Alphaproteobacteria</taxon>
        <taxon>Hyphomicrobiales</taxon>
        <taxon>Vineibacter</taxon>
    </lineage>
</organism>
<feature type="DNA-binding region" description="H-T-H motif" evidence="2">
    <location>
        <begin position="27"/>
        <end position="46"/>
    </location>
</feature>
<dbReference type="PANTHER" id="PTHR30055:SF239">
    <property type="entry name" value="TRANSCRIPTIONAL REGULATORY PROTEIN"/>
    <property type="match status" value="1"/>
</dbReference>
<dbReference type="PANTHER" id="PTHR30055">
    <property type="entry name" value="HTH-TYPE TRANSCRIPTIONAL REGULATOR RUTR"/>
    <property type="match status" value="1"/>
</dbReference>
<dbReference type="InterPro" id="IPR009057">
    <property type="entry name" value="Homeodomain-like_sf"/>
</dbReference>
<feature type="domain" description="HTH tetR-type" evidence="4">
    <location>
        <begin position="4"/>
        <end position="64"/>
    </location>
</feature>
<feature type="transmembrane region" description="Helical" evidence="3">
    <location>
        <begin position="128"/>
        <end position="150"/>
    </location>
</feature>
<dbReference type="SUPFAM" id="SSF46689">
    <property type="entry name" value="Homeodomain-like"/>
    <property type="match status" value="1"/>
</dbReference>
<dbReference type="Gene3D" id="1.10.357.10">
    <property type="entry name" value="Tetracycline Repressor, domain 2"/>
    <property type="match status" value="1"/>
</dbReference>
<keyword evidence="3" id="KW-0472">Membrane</keyword>
<name>A0A5C8PFW1_9HYPH</name>
<dbReference type="GO" id="GO:0003700">
    <property type="term" value="F:DNA-binding transcription factor activity"/>
    <property type="evidence" value="ECO:0007669"/>
    <property type="project" value="TreeGrafter"/>
</dbReference>
<proteinExistence type="predicted"/>
<keyword evidence="3" id="KW-1133">Transmembrane helix</keyword>